<evidence type="ECO:0000313" key="4">
    <source>
        <dbReference type="Proteomes" id="UP000008810"/>
    </source>
</evidence>
<dbReference type="AlphaFoldDB" id="A0A0Q3HJF3"/>
<reference evidence="3" key="3">
    <citation type="submission" date="2018-08" db="UniProtKB">
        <authorList>
            <consortium name="EnsemblPlants"/>
        </authorList>
    </citation>
    <scope>IDENTIFICATION</scope>
    <source>
        <strain evidence="3">cv. Bd21</strain>
    </source>
</reference>
<dbReference type="PROSITE" id="PS50005">
    <property type="entry name" value="TPR"/>
    <property type="match status" value="2"/>
</dbReference>
<sequence>MSQRRLLLLMRNVRLAAASSSRSFHLPAVASISGSNDGNSSYSFNRRLGSTFGAILIGQAAFFLGLGNNCVLAQDDSAAPASTISEKADANVTSLHRIEDGSVISNEHTVKWRIFTDKARDFFLKGELDEAEKFFKAALHEAKEGFGLGDPHAASALNNLAEFYRLRKEYEKAEPLYVEAIEILEQSFGPDDIRVGAALRNLGQHYHIQRRFDQAQTCYERALKIQGRVMGLGHPDYANTMYLLAKVLSQQRKGKDAEALIRESIRILEEAGLGESPTCIQRMRFLSMELVKLGRLAEAENLQRKILHSLELSKGWDSLDTTIAAETLSFTLQTMGKLKEPEEILERCLSVRKKILSEDHFQVAGILVHLARLTLLQIVSDIKVNNDLSRSNLVKAKQLVNDSIRITEAILNPLRKDQKKLNSRFAMEIERIAATAVLLQALEVVGLIEAARRIQAPAKWVLLLRLPLEHMKHGYFKIDVLRLSDTCRLFIWPDKHLLGVQYTTLRIYYKNKFEKFDYQHVEQALRKCISLYNEPHTRNIVSKAVRQHYVRCLSSLILIIQRNPLDAPQLQDLLGESQQIMKELEEENNMK</sequence>
<dbReference type="EMBL" id="CM000880">
    <property type="protein sequence ID" value="KQK22821.1"/>
    <property type="molecule type" value="Genomic_DNA"/>
</dbReference>
<dbReference type="SUPFAM" id="SSF48452">
    <property type="entry name" value="TPR-like"/>
    <property type="match status" value="2"/>
</dbReference>
<keyword evidence="1" id="KW-0802">TPR repeat</keyword>
<name>A0A0Q3HJF3_BRADI</name>
<proteinExistence type="predicted"/>
<dbReference type="SMART" id="SM00028">
    <property type="entry name" value="TPR"/>
    <property type="match status" value="4"/>
</dbReference>
<dbReference type="InterPro" id="IPR011990">
    <property type="entry name" value="TPR-like_helical_dom_sf"/>
</dbReference>
<evidence type="ECO:0000313" key="2">
    <source>
        <dbReference type="EMBL" id="KQK22821.1"/>
    </source>
</evidence>
<dbReference type="RefSeq" id="XP_014752995.1">
    <property type="nucleotide sequence ID" value="XM_014897509.2"/>
</dbReference>
<dbReference type="GeneID" id="100840492"/>
<dbReference type="Gene3D" id="1.25.40.10">
    <property type="entry name" value="Tetratricopeptide repeat domain"/>
    <property type="match status" value="2"/>
</dbReference>
<dbReference type="OrthoDB" id="1658288at2759"/>
<dbReference type="ExpressionAtlas" id="A0A0Q3HJF3">
    <property type="expression patterns" value="baseline"/>
</dbReference>
<dbReference type="EnsemblPlants" id="KQK22818">
    <property type="protein sequence ID" value="KQK22818"/>
    <property type="gene ID" value="BRADI_1g69500v3"/>
</dbReference>
<dbReference type="STRING" id="15368.A0A0Q3HJF3"/>
<dbReference type="PANTHER" id="PTHR47689">
    <property type="entry name" value="TETRATRICOPEPTIDE REPEAT (TPR)-LIKE SUPERFAMILY PROTEIN"/>
    <property type="match status" value="1"/>
</dbReference>
<dbReference type="Proteomes" id="UP000008810">
    <property type="component" value="Chromosome 1"/>
</dbReference>
<dbReference type="Gramene" id="KQK22818">
    <property type="protein sequence ID" value="KQK22818"/>
    <property type="gene ID" value="BRADI_1g69500v3"/>
</dbReference>
<dbReference type="Pfam" id="PF13374">
    <property type="entry name" value="TPR_10"/>
    <property type="match status" value="1"/>
</dbReference>
<dbReference type="EMBL" id="CM000880">
    <property type="protein sequence ID" value="KQK22818.1"/>
    <property type="molecule type" value="Genomic_DNA"/>
</dbReference>
<reference evidence="2" key="2">
    <citation type="submission" date="2017-06" db="EMBL/GenBank/DDBJ databases">
        <title>WGS assembly of Brachypodium distachyon.</title>
        <authorList>
            <consortium name="The International Brachypodium Initiative"/>
            <person name="Lucas S."/>
            <person name="Harmon-Smith M."/>
            <person name="Lail K."/>
            <person name="Tice H."/>
            <person name="Grimwood J."/>
            <person name="Bruce D."/>
            <person name="Barry K."/>
            <person name="Shu S."/>
            <person name="Lindquist E."/>
            <person name="Wang M."/>
            <person name="Pitluck S."/>
            <person name="Vogel J.P."/>
            <person name="Garvin D.F."/>
            <person name="Mockler T.C."/>
            <person name="Schmutz J."/>
            <person name="Rokhsar D."/>
            <person name="Bevan M.W."/>
        </authorList>
    </citation>
    <scope>NUCLEOTIDE SEQUENCE</scope>
    <source>
        <strain evidence="2">Bd21</strain>
    </source>
</reference>
<accession>A0A0Q3HJF3</accession>
<dbReference type="RefSeq" id="XP_014752994.1">
    <property type="nucleotide sequence ID" value="XM_014897508.2"/>
</dbReference>
<keyword evidence="4" id="KW-1185">Reference proteome</keyword>
<dbReference type="EnsemblPlants" id="KQK22821">
    <property type="protein sequence ID" value="KQK22821"/>
    <property type="gene ID" value="BRADI_1g69500v3"/>
</dbReference>
<gene>
    <name evidence="3" type="primary">LOC100840492</name>
    <name evidence="2" type="ORF">BRADI_1g69500v3</name>
</gene>
<dbReference type="InterPro" id="IPR019734">
    <property type="entry name" value="TPR_rpt"/>
</dbReference>
<dbReference type="PANTHER" id="PTHR47689:SF2">
    <property type="entry name" value="TETRATRICOPEPTIDE REPEAT (TPR)-LIKE SUPERFAMILY PROTEIN"/>
    <property type="match status" value="1"/>
</dbReference>
<protein>
    <submittedName>
        <fullName evidence="2 3">Uncharacterized protein</fullName>
    </submittedName>
</protein>
<evidence type="ECO:0000313" key="3">
    <source>
        <dbReference type="EnsemblPlants" id="KQK22818"/>
    </source>
</evidence>
<reference evidence="2 3" key="1">
    <citation type="journal article" date="2010" name="Nature">
        <title>Genome sequencing and analysis of the model grass Brachypodium distachyon.</title>
        <authorList>
            <consortium name="International Brachypodium Initiative"/>
        </authorList>
    </citation>
    <scope>NUCLEOTIDE SEQUENCE [LARGE SCALE GENOMIC DNA]</scope>
    <source>
        <strain evidence="2">Bd21</strain>
        <strain evidence="3">cv. Bd21</strain>
    </source>
</reference>
<organism evidence="2">
    <name type="scientific">Brachypodium distachyon</name>
    <name type="common">Purple false brome</name>
    <name type="synonym">Trachynia distachya</name>
    <dbReference type="NCBI Taxonomy" id="15368"/>
    <lineage>
        <taxon>Eukaryota</taxon>
        <taxon>Viridiplantae</taxon>
        <taxon>Streptophyta</taxon>
        <taxon>Embryophyta</taxon>
        <taxon>Tracheophyta</taxon>
        <taxon>Spermatophyta</taxon>
        <taxon>Magnoliopsida</taxon>
        <taxon>Liliopsida</taxon>
        <taxon>Poales</taxon>
        <taxon>Poaceae</taxon>
        <taxon>BOP clade</taxon>
        <taxon>Pooideae</taxon>
        <taxon>Stipodae</taxon>
        <taxon>Brachypodieae</taxon>
        <taxon>Brachypodium</taxon>
    </lineage>
</organism>
<evidence type="ECO:0000256" key="1">
    <source>
        <dbReference type="PROSITE-ProRule" id="PRU00339"/>
    </source>
</evidence>
<feature type="repeat" description="TPR" evidence="1">
    <location>
        <begin position="196"/>
        <end position="229"/>
    </location>
</feature>
<dbReference type="Pfam" id="PF13424">
    <property type="entry name" value="TPR_12"/>
    <property type="match status" value="1"/>
</dbReference>
<feature type="repeat" description="TPR" evidence="1">
    <location>
        <begin position="154"/>
        <end position="187"/>
    </location>
</feature>
<dbReference type="Gramene" id="KQK22821">
    <property type="protein sequence ID" value="KQK22821"/>
    <property type="gene ID" value="BRADI_1g69500v3"/>
</dbReference>